<evidence type="ECO:0000313" key="3">
    <source>
        <dbReference type="Proteomes" id="UP001623553"/>
    </source>
</evidence>
<dbReference type="Proteomes" id="UP001623553">
    <property type="component" value="Unassembled WGS sequence"/>
</dbReference>
<dbReference type="SUPFAM" id="SSF49464">
    <property type="entry name" value="Carboxypeptidase regulatory domain-like"/>
    <property type="match status" value="1"/>
</dbReference>
<protein>
    <submittedName>
        <fullName evidence="2">Carboxypeptidase-like regulatory domain-containing protein</fullName>
    </submittedName>
</protein>
<sequence>MRLLTLLFLAPFFIFAQQKFQLTGSVTEKGTTIIPGASIFIEGTTMGTQSDATGHYVLKNIPPGRHRLVASMVGYIPKLVLMDFPGKITELNINLEEDNKTLDEVRVVGSQDKLWEKQFREFEKGFLGESYHRKEVLITNKEVVDFTESSDAFSAKASQPLQIINKSLGYKVTYFMDNFEKTNSLTSFKGLASFEKLVPEDAKQERKWKRNREEAYEGSLKHFLKALGDNRIEEEGFNAYLLKPEYLNNLRRGLFFDRNNERHVAFKTTELIGITTPDGLTMLNWKIPMEIVYNRKRVTRPIFMDAPYPYTILIPRGPIQITSAGDLMNPYSIEMRGEMGKIGMADLLPLDFDISQP</sequence>
<dbReference type="Gene3D" id="2.60.40.1120">
    <property type="entry name" value="Carboxypeptidase-like, regulatory domain"/>
    <property type="match status" value="1"/>
</dbReference>
<dbReference type="InterPro" id="IPR008969">
    <property type="entry name" value="CarboxyPept-like_regulatory"/>
</dbReference>
<feature type="chain" id="PRO_5045538422" evidence="1">
    <location>
        <begin position="17"/>
        <end position="357"/>
    </location>
</feature>
<comment type="caution">
    <text evidence="2">The sequence shown here is derived from an EMBL/GenBank/DDBJ whole genome shotgun (WGS) entry which is preliminary data.</text>
</comment>
<evidence type="ECO:0000256" key="1">
    <source>
        <dbReference type="SAM" id="SignalP"/>
    </source>
</evidence>
<dbReference type="RefSeq" id="WP_406800498.1">
    <property type="nucleotide sequence ID" value="NZ_JBEWZF010000002.1"/>
</dbReference>
<feature type="signal peptide" evidence="1">
    <location>
        <begin position="1"/>
        <end position="16"/>
    </location>
</feature>
<keyword evidence="3" id="KW-1185">Reference proteome</keyword>
<reference evidence="2 3" key="1">
    <citation type="submission" date="2024-07" db="EMBL/GenBank/DDBJ databases">
        <authorList>
            <person name="Pitt A."/>
            <person name="Hahn M.W."/>
        </authorList>
    </citation>
    <scope>NUCLEOTIDE SEQUENCE [LARGE SCALE GENOMIC DNA]</scope>
    <source>
        <strain evidence="2 3">2-BAHN-186B</strain>
    </source>
</reference>
<accession>A0ABW8U0J9</accession>
<organism evidence="2 3">
    <name type="scientific">Aquirufa novilacunae</name>
    <dbReference type="NCBI Taxonomy" id="3139305"/>
    <lineage>
        <taxon>Bacteria</taxon>
        <taxon>Pseudomonadati</taxon>
        <taxon>Bacteroidota</taxon>
        <taxon>Cytophagia</taxon>
        <taxon>Cytophagales</taxon>
        <taxon>Flectobacillaceae</taxon>
        <taxon>Aquirufa</taxon>
    </lineage>
</organism>
<gene>
    <name evidence="2" type="ORF">AAE961_07490</name>
</gene>
<proteinExistence type="predicted"/>
<name>A0ABW8U0J9_9BACT</name>
<dbReference type="EMBL" id="JBEWZF010000002">
    <property type="protein sequence ID" value="MFL0298709.1"/>
    <property type="molecule type" value="Genomic_DNA"/>
</dbReference>
<keyword evidence="1" id="KW-0732">Signal</keyword>
<dbReference type="Pfam" id="PF13715">
    <property type="entry name" value="CarbopepD_reg_2"/>
    <property type="match status" value="1"/>
</dbReference>
<evidence type="ECO:0000313" key="2">
    <source>
        <dbReference type="EMBL" id="MFL0298709.1"/>
    </source>
</evidence>